<dbReference type="InterPro" id="IPR013766">
    <property type="entry name" value="Thioredoxin_domain"/>
</dbReference>
<dbReference type="GO" id="GO:0034976">
    <property type="term" value="P:response to endoplasmic reticulum stress"/>
    <property type="evidence" value="ECO:0007669"/>
    <property type="project" value="TreeGrafter"/>
</dbReference>
<dbReference type="CDD" id="cd02961">
    <property type="entry name" value="PDI_a_family"/>
    <property type="match status" value="2"/>
</dbReference>
<evidence type="ECO:0000259" key="3">
    <source>
        <dbReference type="PROSITE" id="PS51352"/>
    </source>
</evidence>
<organism evidence="4">
    <name type="scientific">Cladocopium goreaui</name>
    <dbReference type="NCBI Taxonomy" id="2562237"/>
    <lineage>
        <taxon>Eukaryota</taxon>
        <taxon>Sar</taxon>
        <taxon>Alveolata</taxon>
        <taxon>Dinophyceae</taxon>
        <taxon>Suessiales</taxon>
        <taxon>Symbiodiniaceae</taxon>
        <taxon>Cladocopium</taxon>
    </lineage>
</organism>
<keyword evidence="6" id="KW-1185">Reference proteome</keyword>
<feature type="domain" description="Thioredoxin" evidence="3">
    <location>
        <begin position="25"/>
        <end position="142"/>
    </location>
</feature>
<feature type="chain" id="PRO_5043271445" evidence="2">
    <location>
        <begin position="24"/>
        <end position="837"/>
    </location>
</feature>
<dbReference type="EMBL" id="CAMXCT020005279">
    <property type="protein sequence ID" value="CAL1165292.1"/>
    <property type="molecule type" value="Genomic_DNA"/>
</dbReference>
<dbReference type="Pfam" id="PF00085">
    <property type="entry name" value="Thioredoxin"/>
    <property type="match status" value="2"/>
</dbReference>
<name>A0A9P1DKL2_9DINO</name>
<reference evidence="4" key="1">
    <citation type="submission" date="2022-10" db="EMBL/GenBank/DDBJ databases">
        <authorList>
            <person name="Chen Y."/>
            <person name="Dougan E. K."/>
            <person name="Chan C."/>
            <person name="Rhodes N."/>
            <person name="Thang M."/>
        </authorList>
    </citation>
    <scope>NUCLEOTIDE SEQUENCE</scope>
</reference>
<dbReference type="GO" id="GO:0003756">
    <property type="term" value="F:protein disulfide isomerase activity"/>
    <property type="evidence" value="ECO:0007669"/>
    <property type="project" value="TreeGrafter"/>
</dbReference>
<dbReference type="InterPro" id="IPR036249">
    <property type="entry name" value="Thioredoxin-like_sf"/>
</dbReference>
<keyword evidence="2" id="KW-0732">Signal</keyword>
<feature type="domain" description="Thioredoxin" evidence="3">
    <location>
        <begin position="566"/>
        <end position="698"/>
    </location>
</feature>
<accession>A0A9P1DKL2</accession>
<evidence type="ECO:0000256" key="2">
    <source>
        <dbReference type="SAM" id="SignalP"/>
    </source>
</evidence>
<proteinExistence type="inferred from homology"/>
<dbReference type="GO" id="GO:0006457">
    <property type="term" value="P:protein folding"/>
    <property type="evidence" value="ECO:0007669"/>
    <property type="project" value="TreeGrafter"/>
</dbReference>
<evidence type="ECO:0000313" key="5">
    <source>
        <dbReference type="EMBL" id="CAL4799229.1"/>
    </source>
</evidence>
<dbReference type="PROSITE" id="PS00194">
    <property type="entry name" value="THIOREDOXIN_1"/>
    <property type="match status" value="1"/>
</dbReference>
<dbReference type="SUPFAM" id="SSF52833">
    <property type="entry name" value="Thioredoxin-like"/>
    <property type="match status" value="2"/>
</dbReference>
<evidence type="ECO:0000313" key="6">
    <source>
        <dbReference type="Proteomes" id="UP001152797"/>
    </source>
</evidence>
<dbReference type="PROSITE" id="PS51352">
    <property type="entry name" value="THIOREDOXIN_2"/>
    <property type="match status" value="2"/>
</dbReference>
<evidence type="ECO:0000313" key="4">
    <source>
        <dbReference type="EMBL" id="CAI4011917.1"/>
    </source>
</evidence>
<dbReference type="AlphaFoldDB" id="A0A9P1DKL2"/>
<dbReference type="InterPro" id="IPR017937">
    <property type="entry name" value="Thioredoxin_CS"/>
</dbReference>
<gene>
    <name evidence="4" type="ORF">C1SCF055_LOCUS37032</name>
</gene>
<sequence length="837" mass="93283">MVSLSAAMIRALCLWALLPVTVAKVKLGKHIVKYTEEKLNYVLNQAERPPIFLEIFSPTCPACQSLAPRMSQAAAMLKDQAPEMKVIAVDGTQAENTMKDLGAAEFPALFVLSPNYKTYRLPLSMADSSAAIARWALRAAAPAVQRKAPDTAVDVPQLLLRAKDMVPAFESLAEERKMDFEAYWIPDGSDQAVSSIRHPGQPEVNFTWTHLTADSLDEEGERFEDFVKENSMPAVMLVKEPKKTMKMLEGHQDALLLWLVLNSAEAQEAPCEETCSASGASAPQQAQALEDALKPWRQLLQETRQVFQASVAAETESSVRKRKKLLILAIDIHEFPSFVEHELYAWHAPALVAQRFRHGPRYFFSDVATMPESPESLVDFMKGLLNRSPRQMSERPQLEDSSKFWQKLVNVGLEERLRQNGATILYVYKSPDSISNDEEVIDFEDEMEALDAMSEWLNKSCNRTEPLLCLEFAMTWTAPPIMAALDVRKNEVPLSLYAAASIGGLNAPSLYFIESDVGKTPVGIRWAGDVAEFQKSARTDPTSLMEAKRNSFLRGSLNQIIPWVLEQSRRKAFDVPAEYLPGEGLAFRQKTSAVLDLFNEKDLQKLLERKVTGFMEFYSPSCGACKKFAPSYESAARKAETFTLARMDCSTAEGERSCNKHGVDKYPTVLYMANGRLEKYPGGPGRDQLLEFLEAQSSPLVEEVQTLEVAQALAVTKPVLLWSGAETFSEVLEVAESFRQQVKVAKVAKALEEPENLRLIWPRSSGKSDVLYDQTGKFSKDELSLWLAEQLVRSAPIPAEQTSPVLTVVGANFRQVLYAPLARGAYRTGPWMVDLAG</sequence>
<dbReference type="PANTHER" id="PTHR18929">
    <property type="entry name" value="PROTEIN DISULFIDE ISOMERASE"/>
    <property type="match status" value="1"/>
</dbReference>
<dbReference type="EMBL" id="CAMXCT010005279">
    <property type="protein sequence ID" value="CAI4011917.1"/>
    <property type="molecule type" value="Genomic_DNA"/>
</dbReference>
<comment type="similarity">
    <text evidence="1">Belongs to the protein disulfide isomerase family.</text>
</comment>
<dbReference type="GO" id="GO:0005783">
    <property type="term" value="C:endoplasmic reticulum"/>
    <property type="evidence" value="ECO:0007669"/>
    <property type="project" value="TreeGrafter"/>
</dbReference>
<protein>
    <submittedName>
        <fullName evidence="5">Protein disulfide-isomerase</fullName>
    </submittedName>
</protein>
<comment type="caution">
    <text evidence="4">The sequence shown here is derived from an EMBL/GenBank/DDBJ whole genome shotgun (WGS) entry which is preliminary data.</text>
</comment>
<dbReference type="Gene3D" id="3.40.30.10">
    <property type="entry name" value="Glutaredoxin"/>
    <property type="match status" value="2"/>
</dbReference>
<reference evidence="5 6" key="2">
    <citation type="submission" date="2024-05" db="EMBL/GenBank/DDBJ databases">
        <authorList>
            <person name="Chen Y."/>
            <person name="Shah S."/>
            <person name="Dougan E. K."/>
            <person name="Thang M."/>
            <person name="Chan C."/>
        </authorList>
    </citation>
    <scope>NUCLEOTIDE SEQUENCE [LARGE SCALE GENOMIC DNA]</scope>
</reference>
<evidence type="ECO:0000256" key="1">
    <source>
        <dbReference type="ARBA" id="ARBA00006347"/>
    </source>
</evidence>
<dbReference type="EMBL" id="CAMXCT030005279">
    <property type="protein sequence ID" value="CAL4799229.1"/>
    <property type="molecule type" value="Genomic_DNA"/>
</dbReference>
<feature type="signal peptide" evidence="2">
    <location>
        <begin position="1"/>
        <end position="23"/>
    </location>
</feature>
<dbReference type="Proteomes" id="UP001152797">
    <property type="component" value="Unassembled WGS sequence"/>
</dbReference>
<dbReference type="OrthoDB" id="72053at2759"/>